<proteinExistence type="predicted"/>
<dbReference type="AlphaFoldDB" id="K9X764"/>
<sequence>MEEHPDYNNLIQRIESSGYKIVSDNSANPSAFVEVKDIVDAEGKRIRLEKTLQVFKGMRYLDLEHEFGHIEQIEKFGDISLPTRRYTITKKGTLREFHNQSGVITSKLNDILEYHNRLKEFLRLYERKANVELLKEHATGVGSFRMDASKAMISPNMKKWVNENFPDLFELEIEYQRIGGREYEQKTGRTRGI</sequence>
<gene>
    <name evidence="1" type="ORF">Cylst_6722</name>
</gene>
<organism evidence="1 2">
    <name type="scientific">Cylindrospermum stagnale PCC 7417</name>
    <dbReference type="NCBI Taxonomy" id="56107"/>
    <lineage>
        <taxon>Bacteria</taxon>
        <taxon>Bacillati</taxon>
        <taxon>Cyanobacteriota</taxon>
        <taxon>Cyanophyceae</taxon>
        <taxon>Nostocales</taxon>
        <taxon>Nostocaceae</taxon>
        <taxon>Cylindrospermum</taxon>
    </lineage>
</organism>
<geneLocation type="plasmid" evidence="1 2">
    <name>pCYLST.01</name>
</geneLocation>
<reference evidence="1 2" key="1">
    <citation type="submission" date="2012-06" db="EMBL/GenBank/DDBJ databases">
        <title>Noncontiguous Finished plasmid 1 of genome of Cylindrospermum stagnale PCC 7417.</title>
        <authorList>
            <consortium name="US DOE Joint Genome Institute"/>
            <person name="Gugger M."/>
            <person name="Coursin T."/>
            <person name="Rippka R."/>
            <person name="Tandeau De Marsac N."/>
            <person name="Huntemann M."/>
            <person name="Wei C.-L."/>
            <person name="Han J."/>
            <person name="Detter J.C."/>
            <person name="Han C."/>
            <person name="Tapia R."/>
            <person name="Davenport K."/>
            <person name="Daligault H."/>
            <person name="Erkkila T."/>
            <person name="Gu W."/>
            <person name="Munk A.C.C."/>
            <person name="Teshima H."/>
            <person name="Xu Y."/>
            <person name="Chain P."/>
            <person name="Chen A."/>
            <person name="Krypides N."/>
            <person name="Mavromatis K."/>
            <person name="Markowitz V."/>
            <person name="Szeto E."/>
            <person name="Ivanova N."/>
            <person name="Mikhailova N."/>
            <person name="Ovchinnikova G."/>
            <person name="Pagani I."/>
            <person name="Pati A."/>
            <person name="Goodwin L."/>
            <person name="Peters L."/>
            <person name="Pitluck S."/>
            <person name="Woyke T."/>
            <person name="Kerfeld C."/>
        </authorList>
    </citation>
    <scope>NUCLEOTIDE SEQUENCE [LARGE SCALE GENOMIC DNA]</scope>
    <source>
        <strain evidence="1 2">PCC 7417</strain>
        <plasmid evidence="2">Plasmid pCYLST.01</plasmid>
    </source>
</reference>
<protein>
    <submittedName>
        <fullName evidence="1">Uncharacterized protein</fullName>
    </submittedName>
</protein>
<dbReference type="Proteomes" id="UP000010475">
    <property type="component" value="Plasmid pCYLST.01"/>
</dbReference>
<dbReference type="RefSeq" id="WP_015328499.1">
    <property type="nucleotide sequence ID" value="NC_020050.1"/>
</dbReference>
<evidence type="ECO:0000313" key="2">
    <source>
        <dbReference type="Proteomes" id="UP000010475"/>
    </source>
</evidence>
<keyword evidence="1" id="KW-0614">Plasmid</keyword>
<keyword evidence="2" id="KW-1185">Reference proteome</keyword>
<dbReference type="KEGG" id="csg:Cylst_6722"/>
<accession>K9X764</accession>
<evidence type="ECO:0000313" key="1">
    <source>
        <dbReference type="EMBL" id="AFZ28465.1"/>
    </source>
</evidence>
<dbReference type="HOGENOM" id="CLU_1406702_0_0_3"/>
<dbReference type="EMBL" id="CP003643">
    <property type="protein sequence ID" value="AFZ28465.1"/>
    <property type="molecule type" value="Genomic_DNA"/>
</dbReference>
<name>K9X764_9NOST</name>
<dbReference type="OrthoDB" id="583084at2"/>